<evidence type="ECO:0000313" key="3">
    <source>
        <dbReference type="EMBL" id="BBF91683.1"/>
    </source>
</evidence>
<evidence type="ECO:0000256" key="1">
    <source>
        <dbReference type="SAM" id="MobiDB-lite"/>
    </source>
</evidence>
<dbReference type="SUPFAM" id="SSF46785">
    <property type="entry name" value="Winged helix' DNA-binding domain"/>
    <property type="match status" value="1"/>
</dbReference>
<sequence length="165" mass="18640">MSTEPSNIVAFPEKNALNQPTSLEKIWGKKVKSHGYAAIPTILLRSQHRLGINSTQFCLLVHLLDLYWSPDRPPFPTKQQLADRIGIKVSSIKPNMKALEKAGLIQRVQHKTAAGDWGANTYLLDGLIARIQELEPEFAEEKRKSEAARRRVETPKGKRHKIPND</sequence>
<dbReference type="Gene3D" id="1.10.10.10">
    <property type="entry name" value="Winged helix-like DNA-binding domain superfamily/Winged helix DNA-binding domain"/>
    <property type="match status" value="1"/>
</dbReference>
<dbReference type="Pfam" id="PF21984">
    <property type="entry name" value="DnaD_N"/>
    <property type="match status" value="1"/>
</dbReference>
<proteinExistence type="predicted"/>
<evidence type="ECO:0000313" key="4">
    <source>
        <dbReference type="Proteomes" id="UP000266934"/>
    </source>
</evidence>
<feature type="domain" description="DnaD N-terminal" evidence="2">
    <location>
        <begin position="39"/>
        <end position="134"/>
    </location>
</feature>
<dbReference type="EMBL" id="AP018907">
    <property type="protein sequence ID" value="BBF91683.1"/>
    <property type="molecule type" value="Genomic_DNA"/>
</dbReference>
<keyword evidence="4" id="KW-1185">Reference proteome</keyword>
<dbReference type="InterPro" id="IPR053843">
    <property type="entry name" value="DnaD_N"/>
</dbReference>
<dbReference type="OrthoDB" id="7351634at2"/>
<organism evidence="3 4">
    <name type="scientific">Blastochloris tepida</name>
    <dbReference type="NCBI Taxonomy" id="2233851"/>
    <lineage>
        <taxon>Bacteria</taxon>
        <taxon>Pseudomonadati</taxon>
        <taxon>Pseudomonadota</taxon>
        <taxon>Alphaproteobacteria</taxon>
        <taxon>Hyphomicrobiales</taxon>
        <taxon>Blastochloridaceae</taxon>
        <taxon>Blastochloris</taxon>
    </lineage>
</organism>
<dbReference type="KEGG" id="blag:BLTE_03680"/>
<accession>A0A348FWK0</accession>
<reference evidence="3 4" key="1">
    <citation type="submission" date="2018-08" db="EMBL/GenBank/DDBJ databases">
        <title>Complete genome sequencing of Blastochloris tepida GI.</title>
        <authorList>
            <person name="Tsukatani Y."/>
            <person name="Mori H."/>
        </authorList>
    </citation>
    <scope>NUCLEOTIDE SEQUENCE [LARGE SCALE GENOMIC DNA]</scope>
    <source>
        <strain evidence="3 4">GI</strain>
    </source>
</reference>
<protein>
    <recommendedName>
        <fullName evidence="2">DnaD N-terminal domain-containing protein</fullName>
    </recommendedName>
</protein>
<dbReference type="InterPro" id="IPR036390">
    <property type="entry name" value="WH_DNA-bd_sf"/>
</dbReference>
<dbReference type="RefSeq" id="WP_126397079.1">
    <property type="nucleotide sequence ID" value="NZ_AP018907.1"/>
</dbReference>
<feature type="compositionally biased region" description="Basic and acidic residues" evidence="1">
    <location>
        <begin position="139"/>
        <end position="165"/>
    </location>
</feature>
<dbReference type="AlphaFoldDB" id="A0A348FWK0"/>
<evidence type="ECO:0000259" key="2">
    <source>
        <dbReference type="Pfam" id="PF21984"/>
    </source>
</evidence>
<name>A0A348FWK0_9HYPH</name>
<gene>
    <name evidence="3" type="ORF">BLTE_03680</name>
</gene>
<feature type="region of interest" description="Disordered" evidence="1">
    <location>
        <begin position="138"/>
        <end position="165"/>
    </location>
</feature>
<dbReference type="Proteomes" id="UP000266934">
    <property type="component" value="Chromosome"/>
</dbReference>
<dbReference type="InterPro" id="IPR036388">
    <property type="entry name" value="WH-like_DNA-bd_sf"/>
</dbReference>